<dbReference type="EMBL" id="JACHIN010000003">
    <property type="protein sequence ID" value="MBB5077390.1"/>
    <property type="molecule type" value="Genomic_DNA"/>
</dbReference>
<keyword evidence="2" id="KW-1185">Reference proteome</keyword>
<sequence>MSTSERTEAAVGRWHEVVNGGDLDGVRAVVADPVVVNGPKGSGPITPGDFADWIVRSGVELRPRSWHPISERVVVVEQDARWPQDDGSSRVATVFRASGDRVSAALRFPELRAALEFARLYADLAATE</sequence>
<protein>
    <recommendedName>
        <fullName evidence="3">SnoaL-like domain-containing protein</fullName>
    </recommendedName>
</protein>
<dbReference type="RefSeq" id="WP_184961162.1">
    <property type="nucleotide sequence ID" value="NZ_JACHIN010000003.1"/>
</dbReference>
<organism evidence="1 2">
    <name type="scientific">Nonomuraea endophytica</name>
    <dbReference type="NCBI Taxonomy" id="714136"/>
    <lineage>
        <taxon>Bacteria</taxon>
        <taxon>Bacillati</taxon>
        <taxon>Actinomycetota</taxon>
        <taxon>Actinomycetes</taxon>
        <taxon>Streptosporangiales</taxon>
        <taxon>Streptosporangiaceae</taxon>
        <taxon>Nonomuraea</taxon>
    </lineage>
</organism>
<accession>A0A7W8A202</accession>
<reference evidence="1 2" key="1">
    <citation type="submission" date="2020-08" db="EMBL/GenBank/DDBJ databases">
        <title>Genomic Encyclopedia of Type Strains, Phase IV (KMG-IV): sequencing the most valuable type-strain genomes for metagenomic binning, comparative biology and taxonomic classification.</title>
        <authorList>
            <person name="Goeker M."/>
        </authorList>
    </citation>
    <scope>NUCLEOTIDE SEQUENCE [LARGE SCALE GENOMIC DNA]</scope>
    <source>
        <strain evidence="1 2">DSM 45385</strain>
    </source>
</reference>
<evidence type="ECO:0000313" key="2">
    <source>
        <dbReference type="Proteomes" id="UP000568380"/>
    </source>
</evidence>
<evidence type="ECO:0008006" key="3">
    <source>
        <dbReference type="Google" id="ProtNLM"/>
    </source>
</evidence>
<dbReference type="InterPro" id="IPR032710">
    <property type="entry name" value="NTF2-like_dom_sf"/>
</dbReference>
<evidence type="ECO:0000313" key="1">
    <source>
        <dbReference type="EMBL" id="MBB5077390.1"/>
    </source>
</evidence>
<dbReference type="Proteomes" id="UP000568380">
    <property type="component" value="Unassembled WGS sequence"/>
</dbReference>
<gene>
    <name evidence="1" type="ORF">HNR40_002863</name>
</gene>
<dbReference type="Gene3D" id="3.10.450.50">
    <property type="match status" value="1"/>
</dbReference>
<dbReference type="AlphaFoldDB" id="A0A7W8A202"/>
<name>A0A7W8A202_9ACTN</name>
<proteinExistence type="predicted"/>
<dbReference type="SUPFAM" id="SSF54427">
    <property type="entry name" value="NTF2-like"/>
    <property type="match status" value="1"/>
</dbReference>
<comment type="caution">
    <text evidence="1">The sequence shown here is derived from an EMBL/GenBank/DDBJ whole genome shotgun (WGS) entry which is preliminary data.</text>
</comment>